<gene>
    <name evidence="1" type="ORF">FWK35_00038682</name>
</gene>
<proteinExistence type="predicted"/>
<comment type="caution">
    <text evidence="1">The sequence shown here is derived from an EMBL/GenBank/DDBJ whole genome shotgun (WGS) entry which is preliminary data.</text>
</comment>
<accession>A0A6G0Y780</accession>
<protein>
    <recommendedName>
        <fullName evidence="3">Dimer Tnp hAT domain-containing protein</fullName>
    </recommendedName>
</protein>
<dbReference type="AlphaFoldDB" id="A0A6G0Y780"/>
<evidence type="ECO:0008006" key="3">
    <source>
        <dbReference type="Google" id="ProtNLM"/>
    </source>
</evidence>
<reference evidence="1 2" key="1">
    <citation type="submission" date="2019-08" db="EMBL/GenBank/DDBJ databases">
        <title>Whole genome of Aphis craccivora.</title>
        <authorList>
            <person name="Voronova N.V."/>
            <person name="Shulinski R.S."/>
            <person name="Bandarenka Y.V."/>
            <person name="Zhorov D.G."/>
            <person name="Warner D."/>
        </authorList>
    </citation>
    <scope>NUCLEOTIDE SEQUENCE [LARGE SCALE GENOMIC DNA]</scope>
    <source>
        <strain evidence="1">180601</strain>
        <tissue evidence="1">Whole Body</tissue>
    </source>
</reference>
<keyword evidence="2" id="KW-1185">Reference proteome</keyword>
<evidence type="ECO:0000313" key="1">
    <source>
        <dbReference type="EMBL" id="KAF0750231.1"/>
    </source>
</evidence>
<organism evidence="1 2">
    <name type="scientific">Aphis craccivora</name>
    <name type="common">Cowpea aphid</name>
    <dbReference type="NCBI Taxonomy" id="307492"/>
    <lineage>
        <taxon>Eukaryota</taxon>
        <taxon>Metazoa</taxon>
        <taxon>Ecdysozoa</taxon>
        <taxon>Arthropoda</taxon>
        <taxon>Hexapoda</taxon>
        <taxon>Insecta</taxon>
        <taxon>Pterygota</taxon>
        <taxon>Neoptera</taxon>
        <taxon>Paraneoptera</taxon>
        <taxon>Hemiptera</taxon>
        <taxon>Sternorrhyncha</taxon>
        <taxon>Aphidomorpha</taxon>
        <taxon>Aphidoidea</taxon>
        <taxon>Aphididae</taxon>
        <taxon>Aphidini</taxon>
        <taxon>Aphis</taxon>
        <taxon>Aphis</taxon>
    </lineage>
</organism>
<dbReference type="Proteomes" id="UP000478052">
    <property type="component" value="Unassembled WGS sequence"/>
</dbReference>
<dbReference type="EMBL" id="VUJU01005796">
    <property type="protein sequence ID" value="KAF0750231.1"/>
    <property type="molecule type" value="Genomic_DNA"/>
</dbReference>
<evidence type="ECO:0000313" key="2">
    <source>
        <dbReference type="Proteomes" id="UP000478052"/>
    </source>
</evidence>
<name>A0A6G0Y780_APHCR</name>
<sequence length="35" mass="4209">MKYAPITLMNVESSFSMYKKYILYDNRVSFTILQI</sequence>